<keyword evidence="8" id="KW-0464">Manganese</keyword>
<evidence type="ECO:0000256" key="15">
    <source>
        <dbReference type="ARBA" id="ARBA00048994"/>
    </source>
</evidence>
<dbReference type="InterPro" id="IPR007865">
    <property type="entry name" value="Aminopep_P_N"/>
</dbReference>
<dbReference type="STRING" id="7719.ENSCINP00000018090"/>
<evidence type="ECO:0000259" key="16">
    <source>
        <dbReference type="SMART" id="SM01011"/>
    </source>
</evidence>
<dbReference type="EC" id="3.4.13.9" evidence="10"/>
<evidence type="ECO:0000256" key="7">
    <source>
        <dbReference type="ARBA" id="ARBA00023049"/>
    </source>
</evidence>
<evidence type="ECO:0000313" key="17">
    <source>
        <dbReference type="Ensembl" id="ENSCINP00000018090.3"/>
    </source>
</evidence>
<dbReference type="InterPro" id="IPR036005">
    <property type="entry name" value="Creatinase/aminopeptidase-like"/>
</dbReference>
<evidence type="ECO:0000256" key="2">
    <source>
        <dbReference type="ARBA" id="ARBA00011738"/>
    </source>
</evidence>
<dbReference type="PANTHER" id="PTHR48480:SF2">
    <property type="entry name" value="PEPTIDASE D"/>
    <property type="match status" value="1"/>
</dbReference>
<dbReference type="HOGENOM" id="CLU_017266_1_2_1"/>
<reference evidence="17" key="2">
    <citation type="submission" date="2025-08" db="UniProtKB">
        <authorList>
            <consortium name="Ensembl"/>
        </authorList>
    </citation>
    <scope>IDENTIFICATION</scope>
</reference>
<dbReference type="GO" id="GO:0102009">
    <property type="term" value="F:proline dipeptidase activity"/>
    <property type="evidence" value="ECO:0007669"/>
    <property type="project" value="UniProtKB-EC"/>
</dbReference>
<dbReference type="CDD" id="cd01087">
    <property type="entry name" value="Prolidase"/>
    <property type="match status" value="1"/>
</dbReference>
<evidence type="ECO:0000256" key="5">
    <source>
        <dbReference type="ARBA" id="ARBA00022801"/>
    </source>
</evidence>
<evidence type="ECO:0000256" key="13">
    <source>
        <dbReference type="ARBA" id="ARBA00044284"/>
    </source>
</evidence>
<comment type="similarity">
    <text evidence="9">Belongs to the peptidase M24B family. Eukaryotic-type prolidase subfamily.</text>
</comment>
<dbReference type="AlphaFoldDB" id="F6QX56"/>
<reference evidence="18" key="1">
    <citation type="journal article" date="2002" name="Science">
        <title>The draft genome of Ciona intestinalis: insights into chordate and vertebrate origins.</title>
        <authorList>
            <person name="Dehal P."/>
            <person name="Satou Y."/>
            <person name="Campbell R.K."/>
            <person name="Chapman J."/>
            <person name="Degnan B."/>
            <person name="De Tomaso A."/>
            <person name="Davidson B."/>
            <person name="Di Gregorio A."/>
            <person name="Gelpke M."/>
            <person name="Goodstein D.M."/>
            <person name="Harafuji N."/>
            <person name="Hastings K.E."/>
            <person name="Ho I."/>
            <person name="Hotta K."/>
            <person name="Huang W."/>
            <person name="Kawashima T."/>
            <person name="Lemaire P."/>
            <person name="Martinez D."/>
            <person name="Meinertzhagen I.A."/>
            <person name="Necula S."/>
            <person name="Nonaka M."/>
            <person name="Putnam N."/>
            <person name="Rash S."/>
            <person name="Saiga H."/>
            <person name="Satake M."/>
            <person name="Terry A."/>
            <person name="Yamada L."/>
            <person name="Wang H.G."/>
            <person name="Awazu S."/>
            <person name="Azumi K."/>
            <person name="Boore J."/>
            <person name="Branno M."/>
            <person name="Chin-Bow S."/>
            <person name="DeSantis R."/>
            <person name="Doyle S."/>
            <person name="Francino P."/>
            <person name="Keys D.N."/>
            <person name="Haga S."/>
            <person name="Hayashi H."/>
            <person name="Hino K."/>
            <person name="Imai K.S."/>
            <person name="Inaba K."/>
            <person name="Kano S."/>
            <person name="Kobayashi K."/>
            <person name="Kobayashi M."/>
            <person name="Lee B.I."/>
            <person name="Makabe K.W."/>
            <person name="Manohar C."/>
            <person name="Matassi G."/>
            <person name="Medina M."/>
            <person name="Mochizuki Y."/>
            <person name="Mount S."/>
            <person name="Morishita T."/>
            <person name="Miura S."/>
            <person name="Nakayama A."/>
            <person name="Nishizaka S."/>
            <person name="Nomoto H."/>
            <person name="Ohta F."/>
            <person name="Oishi K."/>
            <person name="Rigoutsos I."/>
            <person name="Sano M."/>
            <person name="Sasaki A."/>
            <person name="Sasakura Y."/>
            <person name="Shoguchi E."/>
            <person name="Shin-i T."/>
            <person name="Spagnuolo A."/>
            <person name="Stainier D."/>
            <person name="Suzuki M.M."/>
            <person name="Tassy O."/>
            <person name="Takatori N."/>
            <person name="Tokuoka M."/>
            <person name="Yagi K."/>
            <person name="Yoshizaki F."/>
            <person name="Wada S."/>
            <person name="Zhang C."/>
            <person name="Hyatt P.D."/>
            <person name="Larimer F."/>
            <person name="Detter C."/>
            <person name="Doggett N."/>
            <person name="Glavina T."/>
            <person name="Hawkins T."/>
            <person name="Richardson P."/>
            <person name="Lucas S."/>
            <person name="Kohara Y."/>
            <person name="Levine M."/>
            <person name="Satoh N."/>
            <person name="Rokhsar D.S."/>
        </authorList>
    </citation>
    <scope>NUCLEOTIDE SEQUENCE [LARGE SCALE GENOMIC DNA]</scope>
</reference>
<dbReference type="GO" id="GO:0006508">
    <property type="term" value="P:proteolysis"/>
    <property type="evidence" value="ECO:0000318"/>
    <property type="project" value="GO_Central"/>
</dbReference>
<comment type="cofactor">
    <cofactor evidence="1">
        <name>Mn(2+)</name>
        <dbReference type="ChEBI" id="CHEBI:29035"/>
    </cofactor>
</comment>
<evidence type="ECO:0000256" key="12">
    <source>
        <dbReference type="ARBA" id="ARBA00044252"/>
    </source>
</evidence>
<dbReference type="Ensembl" id="ENSCINT00000018090.3">
    <property type="protein sequence ID" value="ENSCINP00000018090.3"/>
    <property type="gene ID" value="ENSCING00000008890.3"/>
</dbReference>
<keyword evidence="18" id="KW-1185">Reference proteome</keyword>
<accession>F6QX56</accession>
<dbReference type="Pfam" id="PF05195">
    <property type="entry name" value="AMP_N"/>
    <property type="match status" value="1"/>
</dbReference>
<evidence type="ECO:0000256" key="14">
    <source>
        <dbReference type="ARBA" id="ARBA00044351"/>
    </source>
</evidence>
<dbReference type="InterPro" id="IPR029149">
    <property type="entry name" value="Creatin/AminoP/Spt16_N"/>
</dbReference>
<reference evidence="17" key="3">
    <citation type="submission" date="2025-09" db="UniProtKB">
        <authorList>
            <consortium name="Ensembl"/>
        </authorList>
    </citation>
    <scope>IDENTIFICATION</scope>
</reference>
<dbReference type="InterPro" id="IPR052433">
    <property type="entry name" value="X-Pro_dipept-like"/>
</dbReference>
<dbReference type="PANTHER" id="PTHR48480">
    <property type="match status" value="1"/>
</dbReference>
<comment type="catalytic activity">
    <reaction evidence="15">
        <text>Xaa-L-Pro dipeptide + H2O = an L-alpha-amino acid + L-proline</text>
        <dbReference type="Rhea" id="RHEA:76407"/>
        <dbReference type="ChEBI" id="CHEBI:15377"/>
        <dbReference type="ChEBI" id="CHEBI:59869"/>
        <dbReference type="ChEBI" id="CHEBI:60039"/>
        <dbReference type="ChEBI" id="CHEBI:195196"/>
        <dbReference type="EC" id="3.4.13.9"/>
    </reaction>
</comment>
<protein>
    <recommendedName>
        <fullName evidence="11">Xaa-Pro dipeptidase</fullName>
        <ecNumber evidence="10">3.4.13.9</ecNumber>
    </recommendedName>
    <alternativeName>
        <fullName evidence="14">Imidodipeptidase</fullName>
    </alternativeName>
    <alternativeName>
        <fullName evidence="12">Peptidase D</fullName>
    </alternativeName>
    <alternativeName>
        <fullName evidence="13">Proline dipeptidase</fullName>
    </alternativeName>
</protein>
<dbReference type="FunCoup" id="F6QX56">
    <property type="interactions" value="303"/>
</dbReference>
<dbReference type="InParanoid" id="F6QX56"/>
<evidence type="ECO:0000256" key="10">
    <source>
        <dbReference type="ARBA" id="ARBA00044051"/>
    </source>
</evidence>
<keyword evidence="4" id="KW-0479">Metal-binding</keyword>
<dbReference type="GeneTree" id="ENSGT00940000153657"/>
<dbReference type="InterPro" id="IPR000994">
    <property type="entry name" value="Pept_M24"/>
</dbReference>
<evidence type="ECO:0000256" key="11">
    <source>
        <dbReference type="ARBA" id="ARBA00044141"/>
    </source>
</evidence>
<keyword evidence="6" id="KW-0224">Dipeptidase</keyword>
<dbReference type="GO" id="GO:0008233">
    <property type="term" value="F:peptidase activity"/>
    <property type="evidence" value="ECO:0000318"/>
    <property type="project" value="GO_Central"/>
</dbReference>
<dbReference type="GO" id="GO:0030145">
    <property type="term" value="F:manganese ion binding"/>
    <property type="evidence" value="ECO:0007669"/>
    <property type="project" value="InterPro"/>
</dbReference>
<dbReference type="SUPFAM" id="SSF53092">
    <property type="entry name" value="Creatinase/prolidase N-terminal domain"/>
    <property type="match status" value="1"/>
</dbReference>
<evidence type="ECO:0000256" key="4">
    <source>
        <dbReference type="ARBA" id="ARBA00022723"/>
    </source>
</evidence>
<dbReference type="SMART" id="SM01011">
    <property type="entry name" value="AMP_N"/>
    <property type="match status" value="1"/>
</dbReference>
<dbReference type="Pfam" id="PF00557">
    <property type="entry name" value="Peptidase_M24"/>
    <property type="match status" value="1"/>
</dbReference>
<dbReference type="GO" id="GO:0070006">
    <property type="term" value="F:metalloaminopeptidase activity"/>
    <property type="evidence" value="ECO:0007669"/>
    <property type="project" value="InterPro"/>
</dbReference>
<name>F6QX56_CIOIN</name>
<evidence type="ECO:0000256" key="3">
    <source>
        <dbReference type="ARBA" id="ARBA00022670"/>
    </source>
</evidence>
<sequence length="504" mass="56530">KSPELTNKVKPAFCLGANTLSVPMSLFADNRKRLCNKLRTIDVPEHSIVLLQGGQQQQQDSTDRDITFRQESFFQWCFGVSEPDCFGAIDVTSGRSVLFVPKLPVEYRVWMGEIFPPSHFQAKYRVDDVMFVNDIATILKEMKAGTLLTLSGLNTDSGLTTREAAFDGISSFKVDNKLLHPVISECRVIKSEQELEVLRYVNRVSSEAHKEIMRRIRPGWMEYQAESLFKHHVYTHGGCRHVAYTCIGATGDHCAVLHYGHAGAPNDRLIQDGDMCLFDMGGEYYCYASDITCSYPVNGKFTNDQKLIYNAVLKANRAVQKALKPGVSWVDMHLLADRVQLEELVKMGLLHGDVDAMMDVRLGAVFMPHGLGHFMGHDVHDVGGYPEEGPTRRTEPGLKSLRTARTMQEGMVLTIEPGIYFNWPIIQDALNNPQLSCFINAQEIQRFQNFGGVRIEDDIAITSEGMEMLTCVPRDVDAIEQLMREGRESEDVSLAGTLLPSVKQ</sequence>
<organism evidence="17 18">
    <name type="scientific">Ciona intestinalis</name>
    <name type="common">Transparent sea squirt</name>
    <name type="synonym">Ascidia intestinalis</name>
    <dbReference type="NCBI Taxonomy" id="7719"/>
    <lineage>
        <taxon>Eukaryota</taxon>
        <taxon>Metazoa</taxon>
        <taxon>Chordata</taxon>
        <taxon>Tunicata</taxon>
        <taxon>Ascidiacea</taxon>
        <taxon>Phlebobranchia</taxon>
        <taxon>Cionidae</taxon>
        <taxon>Ciona</taxon>
    </lineage>
</organism>
<dbReference type="OMA" id="DAHALFF"/>
<dbReference type="Proteomes" id="UP000008144">
    <property type="component" value="Unassembled WGS sequence"/>
</dbReference>
<dbReference type="FunFam" id="3.90.230.10:FF:000002">
    <property type="entry name" value="Xaa-Pro aminopeptidase 3"/>
    <property type="match status" value="1"/>
</dbReference>
<proteinExistence type="inferred from homology"/>
<dbReference type="SUPFAM" id="SSF55920">
    <property type="entry name" value="Creatinase/aminopeptidase"/>
    <property type="match status" value="1"/>
</dbReference>
<evidence type="ECO:0000256" key="1">
    <source>
        <dbReference type="ARBA" id="ARBA00001936"/>
    </source>
</evidence>
<feature type="domain" description="Aminopeptidase P N-terminal" evidence="16">
    <location>
        <begin position="22"/>
        <end position="158"/>
    </location>
</feature>
<dbReference type="Gene3D" id="3.40.350.10">
    <property type="entry name" value="Creatinase/prolidase N-terminal domain"/>
    <property type="match status" value="1"/>
</dbReference>
<keyword evidence="3" id="KW-0645">Protease</keyword>
<keyword evidence="5" id="KW-0378">Hydrolase</keyword>
<evidence type="ECO:0000313" key="18">
    <source>
        <dbReference type="Proteomes" id="UP000008144"/>
    </source>
</evidence>
<evidence type="ECO:0000256" key="9">
    <source>
        <dbReference type="ARBA" id="ARBA00043990"/>
    </source>
</evidence>
<keyword evidence="7" id="KW-0482">Metalloprotease</keyword>
<evidence type="ECO:0000256" key="8">
    <source>
        <dbReference type="ARBA" id="ARBA00023211"/>
    </source>
</evidence>
<dbReference type="Gene3D" id="3.90.230.10">
    <property type="entry name" value="Creatinase/methionine aminopeptidase superfamily"/>
    <property type="match status" value="1"/>
</dbReference>
<gene>
    <name evidence="17" type="primary">LOC100176014</name>
</gene>
<comment type="subunit">
    <text evidence="2">Homodimer.</text>
</comment>
<evidence type="ECO:0000256" key="6">
    <source>
        <dbReference type="ARBA" id="ARBA00022997"/>
    </source>
</evidence>